<feature type="compositionally biased region" description="Low complexity" evidence="1">
    <location>
        <begin position="570"/>
        <end position="579"/>
    </location>
</feature>
<proteinExistence type="predicted"/>
<feature type="compositionally biased region" description="Polar residues" evidence="1">
    <location>
        <begin position="818"/>
        <end position="908"/>
    </location>
</feature>
<feature type="compositionally biased region" description="Low complexity" evidence="1">
    <location>
        <begin position="636"/>
        <end position="645"/>
    </location>
</feature>
<protein>
    <recommendedName>
        <fullName evidence="4">Arrestin C-terminal-like domain-containing protein</fullName>
    </recommendedName>
</protein>
<reference evidence="3" key="1">
    <citation type="journal article" date="2011" name="Proc. Natl. Acad. Sci. U.S.A.">
        <title>Obligate biotrophy features unraveled by the genomic analysis of rust fungi.</title>
        <authorList>
            <person name="Duplessis S."/>
            <person name="Cuomo C.A."/>
            <person name="Lin Y.-C."/>
            <person name="Aerts A."/>
            <person name="Tisserant E."/>
            <person name="Veneault-Fourrey C."/>
            <person name="Joly D.L."/>
            <person name="Hacquard S."/>
            <person name="Amselem J."/>
            <person name="Cantarel B.L."/>
            <person name="Chiu R."/>
            <person name="Coutinho P.M."/>
            <person name="Feau N."/>
            <person name="Field M."/>
            <person name="Frey P."/>
            <person name="Gelhaye E."/>
            <person name="Goldberg J."/>
            <person name="Grabherr M.G."/>
            <person name="Kodira C.D."/>
            <person name="Kohler A."/>
            <person name="Kuees U."/>
            <person name="Lindquist E.A."/>
            <person name="Lucas S.M."/>
            <person name="Mago R."/>
            <person name="Mauceli E."/>
            <person name="Morin E."/>
            <person name="Murat C."/>
            <person name="Pangilinan J.L."/>
            <person name="Park R."/>
            <person name="Pearson M."/>
            <person name="Quesneville H."/>
            <person name="Rouhier N."/>
            <person name="Sakthikumar S."/>
            <person name="Salamov A.A."/>
            <person name="Schmutz J."/>
            <person name="Selles B."/>
            <person name="Shapiro H."/>
            <person name="Tanguay P."/>
            <person name="Tuskan G.A."/>
            <person name="Henrissat B."/>
            <person name="Van de Peer Y."/>
            <person name="Rouze P."/>
            <person name="Ellis J.G."/>
            <person name="Dodds P.N."/>
            <person name="Schein J.E."/>
            <person name="Zhong S."/>
            <person name="Hamelin R.C."/>
            <person name="Grigoriev I.V."/>
            <person name="Szabo L.J."/>
            <person name="Martin F."/>
        </authorList>
    </citation>
    <scope>NUCLEOTIDE SEQUENCE [LARGE SCALE GENOMIC DNA]</scope>
    <source>
        <strain evidence="3">98AG31 / pathotype 3-4-7</strain>
    </source>
</reference>
<dbReference type="VEuPathDB" id="FungiDB:MELLADRAFT_113614"/>
<dbReference type="GeneID" id="18925034"/>
<dbReference type="eggNOG" id="ENOG502S219">
    <property type="taxonomic scope" value="Eukaryota"/>
</dbReference>
<feature type="region of interest" description="Disordered" evidence="1">
    <location>
        <begin position="313"/>
        <end position="354"/>
    </location>
</feature>
<feature type="region of interest" description="Disordered" evidence="1">
    <location>
        <begin position="922"/>
        <end position="975"/>
    </location>
</feature>
<feature type="compositionally biased region" description="Polar residues" evidence="1">
    <location>
        <begin position="134"/>
        <end position="155"/>
    </location>
</feature>
<evidence type="ECO:0008006" key="4">
    <source>
        <dbReference type="Google" id="ProtNLM"/>
    </source>
</evidence>
<dbReference type="GO" id="GO:0000917">
    <property type="term" value="P:division septum assembly"/>
    <property type="evidence" value="ECO:0007669"/>
    <property type="project" value="TreeGrafter"/>
</dbReference>
<feature type="compositionally biased region" description="Low complexity" evidence="1">
    <location>
        <begin position="115"/>
        <end position="130"/>
    </location>
</feature>
<feature type="region of interest" description="Disordered" evidence="1">
    <location>
        <begin position="800"/>
        <end position="910"/>
    </location>
</feature>
<dbReference type="GO" id="GO:0000935">
    <property type="term" value="C:division septum"/>
    <property type="evidence" value="ECO:0007669"/>
    <property type="project" value="TreeGrafter"/>
</dbReference>
<organism evidence="3">
    <name type="scientific">Melampsora larici-populina (strain 98AG31 / pathotype 3-4-7)</name>
    <name type="common">Poplar leaf rust fungus</name>
    <dbReference type="NCBI Taxonomy" id="747676"/>
    <lineage>
        <taxon>Eukaryota</taxon>
        <taxon>Fungi</taxon>
        <taxon>Dikarya</taxon>
        <taxon>Basidiomycota</taxon>
        <taxon>Pucciniomycotina</taxon>
        <taxon>Pucciniomycetes</taxon>
        <taxon>Pucciniales</taxon>
        <taxon>Melampsoraceae</taxon>
        <taxon>Melampsora</taxon>
    </lineage>
</organism>
<feature type="region of interest" description="Disordered" evidence="1">
    <location>
        <begin position="545"/>
        <end position="649"/>
    </location>
</feature>
<gene>
    <name evidence="2" type="ORF">MELLADRAFT_113614</name>
</gene>
<evidence type="ECO:0000256" key="1">
    <source>
        <dbReference type="SAM" id="MobiDB-lite"/>
    </source>
</evidence>
<evidence type="ECO:0000313" key="3">
    <source>
        <dbReference type="Proteomes" id="UP000001072"/>
    </source>
</evidence>
<dbReference type="HOGENOM" id="CLU_007775_0_0_1"/>
<name>F4SAH5_MELLP</name>
<feature type="region of interest" description="Disordered" evidence="1">
    <location>
        <begin position="474"/>
        <end position="506"/>
    </location>
</feature>
<dbReference type="InParanoid" id="F4SAH5"/>
<keyword evidence="3" id="KW-1185">Reference proteome</keyword>
<feature type="compositionally biased region" description="Basic and acidic residues" evidence="1">
    <location>
        <begin position="340"/>
        <end position="354"/>
    </location>
</feature>
<dbReference type="EMBL" id="GL883178">
    <property type="protein sequence ID" value="EGF98356.1"/>
    <property type="molecule type" value="Genomic_DNA"/>
</dbReference>
<sequence>MSNAKVLIRPPPHKNFVQGYPSIPADPNHDRPAPHLAGTVEVRPGSKGIYAAYLHIELQKIESIPSPKGLIVNTNHGISRHTDTINSKPVVLWSSPNTARIQDEPAPKSKHKKAAASTSSESPHSRSSSAPFKDSSNLDLSKSIPESKSGASQTSNASAAGVLAWAPLASGDFEFKIDLPQDLPPSLILDSKVRTGISYVLQATLCARPRHPSGSATSWFRRNSSPLLVTASAVVDIVRHDLHSSWPIYQPIPPELRTVEDRGLTMEVTRRTIALGPGDDITAHIKLESQSVHPIKVNRFEINLSEVTCYFHPGKSPKPTKTKSIPDDESNSTVKNNSPPKKETASSPKKSDIPDRKISTVVDVHARVQQTLLHKNCLAFDVRGILPDTHSRVTVNTAQYLSIHYLMHVRAVLEPTGKYSDKKKMPLELIIAELPIIIGDRGRALSKTTIQQIGVVPTLCLPVTTSRPDILRSQTSAPHETHRNNHLGQHPSFRHPQALSPQSITSFTGVGAGVGVPFQYPPLHGNGPRPFPSAITPHHSAHHPAIFFEPHGVPRPGPSDSRQSGHYPSHSHQTQTTSESSRKTTFDPRVSYHQPILNDDPTRARAPKGSFRTTRSSSQPNLESTPEAPEGDPYSRARSATPSRASEVEWPITSINSMPNHPEALRPAPPPPLGAYQRVISGSVDEKQQLFLKAKAEAEHTQSLFHRTTPDTLSRSVTLYSQSSYVPSRNSRMVSLTSTNPLDSPTFGNLDNAVPEQQNSGYATAEDDKRALGASYRNRRVDSIGAGSMLTTTTLPTYGAHVDQTADDNGTGPDISLHLTNQSSHESNSYQAETSMVDHGSSSLYSDRASTPTSLPHHSLPMSTHHTPSPSHRQAPSSSPHYTISPPTHHTLSPSHRHTLSPSPHHTVSSLPLSTLSLSQRHTFSLSPSPQRDHSPPPPPVNLKTRPSFKVGEVTSTETTPNHNVTPIQPIPQPPPTLIDPQREAYLKAVAQREAYLSGQVGMIYEALQNDRDVVVSALEEKARLRLAWETEQRREVMENGNGNGSSSLVGGGGGGNEPFLSPSGSSVASSVVVSPVINPPTINEEEEIGKVVEEVRSKESNGNVGLIRMPTANRKLVTHGNWFD</sequence>
<accession>F4SAH5</accession>
<feature type="compositionally biased region" description="Polar residues" evidence="1">
    <location>
        <begin position="954"/>
        <end position="965"/>
    </location>
</feature>
<feature type="compositionally biased region" description="Polar residues" evidence="1">
    <location>
        <begin position="611"/>
        <end position="624"/>
    </location>
</feature>
<dbReference type="PANTHER" id="PTHR36419">
    <property type="entry name" value="ARRESTIN FAMILY PROTEIN 1"/>
    <property type="match status" value="1"/>
</dbReference>
<evidence type="ECO:0000313" key="2">
    <source>
        <dbReference type="EMBL" id="EGF98356.1"/>
    </source>
</evidence>
<dbReference type="Proteomes" id="UP000001072">
    <property type="component" value="Unassembled WGS sequence"/>
</dbReference>
<feature type="region of interest" description="Disordered" evidence="1">
    <location>
        <begin position="99"/>
        <end position="155"/>
    </location>
</feature>
<dbReference type="InterPro" id="IPR053060">
    <property type="entry name" value="Cytokinesis_Signaling_Reg"/>
</dbReference>
<dbReference type="KEGG" id="mlr:MELLADRAFT_113614"/>
<dbReference type="AlphaFoldDB" id="F4SAH5"/>
<dbReference type="OrthoDB" id="2505920at2759"/>
<dbReference type="PANTHER" id="PTHR36419:SF1">
    <property type="entry name" value="RHO1 GEF LOCALIZING PROTEIN 1"/>
    <property type="match status" value="1"/>
</dbReference>
<dbReference type="RefSeq" id="XP_007418407.1">
    <property type="nucleotide sequence ID" value="XM_007418345.1"/>
</dbReference>